<dbReference type="Gene3D" id="1.10.1240.10">
    <property type="entry name" value="Methionine synthase domain"/>
    <property type="match status" value="1"/>
</dbReference>
<evidence type="ECO:0000256" key="2">
    <source>
        <dbReference type="ARBA" id="ARBA00023285"/>
    </source>
</evidence>
<organism evidence="3 4">
    <name type="scientific">Denitratisoma oestradiolicum</name>
    <dbReference type="NCBI Taxonomy" id="311182"/>
    <lineage>
        <taxon>Bacteria</taxon>
        <taxon>Pseudomonadati</taxon>
        <taxon>Pseudomonadota</taxon>
        <taxon>Betaproteobacteria</taxon>
        <taxon>Nitrosomonadales</taxon>
        <taxon>Sterolibacteriaceae</taxon>
        <taxon>Denitratisoma</taxon>
    </lineage>
</organism>
<dbReference type="PANTHER" id="PTHR45833">
    <property type="entry name" value="METHIONINE SYNTHASE"/>
    <property type="match status" value="1"/>
</dbReference>
<evidence type="ECO:0008006" key="5">
    <source>
        <dbReference type="Google" id="ProtNLM"/>
    </source>
</evidence>
<dbReference type="PROSITE" id="PS51337">
    <property type="entry name" value="B12_BINDING_NTER"/>
    <property type="match status" value="1"/>
</dbReference>
<dbReference type="Proteomes" id="UP000515733">
    <property type="component" value="Chromosome"/>
</dbReference>
<dbReference type="Pfam" id="PF02310">
    <property type="entry name" value="B12-binding"/>
    <property type="match status" value="1"/>
</dbReference>
<name>A0A6S6XQW4_9PROT</name>
<keyword evidence="4" id="KW-1185">Reference proteome</keyword>
<dbReference type="SUPFAM" id="SSF47644">
    <property type="entry name" value="Methionine synthase domain"/>
    <property type="match status" value="1"/>
</dbReference>
<dbReference type="AlphaFoldDB" id="A0A6S6XQW4"/>
<sequence length="212" mass="22850">MFSIEDLRQLVSETKPDEAAAMTRALLDAGFEPMAILEDGVMSGLSDVGDRFANRKAIVLDLVRAGVTAKACIPIIQAAFPAGEGKKINKKIVLGTMLSQHNIGKNLVSTLLTIAGFEVIDIGEKNSPWNFYEQAEKTGADMIAVSVVFAPAMEKFSELVKLLKDMNVREKYPVIVGGAVTTDDWAIREGADGWGAQAKDAVRLAKQLLQVA</sequence>
<dbReference type="KEGG" id="doe:DENOEST_1156"/>
<dbReference type="InterPro" id="IPR036724">
    <property type="entry name" value="Cobalamin-bd_sf"/>
</dbReference>
<dbReference type="Pfam" id="PF02607">
    <property type="entry name" value="B12-binding_2"/>
    <property type="match status" value="1"/>
</dbReference>
<dbReference type="Gene3D" id="3.40.50.280">
    <property type="entry name" value="Cobalamin-binding domain"/>
    <property type="match status" value="1"/>
</dbReference>
<dbReference type="SMART" id="SM01018">
    <property type="entry name" value="B12-binding_2"/>
    <property type="match status" value="1"/>
</dbReference>
<keyword evidence="1" id="KW-0479">Metal-binding</keyword>
<evidence type="ECO:0000313" key="3">
    <source>
        <dbReference type="EMBL" id="CAB1368321.1"/>
    </source>
</evidence>
<dbReference type="InterPro" id="IPR036594">
    <property type="entry name" value="Meth_synthase_dom"/>
</dbReference>
<dbReference type="PANTHER" id="PTHR45833:SF1">
    <property type="entry name" value="METHIONINE SYNTHASE"/>
    <property type="match status" value="1"/>
</dbReference>
<reference evidence="3 4" key="1">
    <citation type="submission" date="2020-03" db="EMBL/GenBank/DDBJ databases">
        <authorList>
            <consortium name="Genoscope - CEA"/>
            <person name="William W."/>
        </authorList>
    </citation>
    <scope>NUCLEOTIDE SEQUENCE [LARGE SCALE GENOMIC DNA]</scope>
    <source>
        <strain evidence="4">DSM 16959</strain>
    </source>
</reference>
<dbReference type="EMBL" id="LR778301">
    <property type="protein sequence ID" value="CAB1368321.1"/>
    <property type="molecule type" value="Genomic_DNA"/>
</dbReference>
<evidence type="ECO:0000256" key="1">
    <source>
        <dbReference type="ARBA" id="ARBA00022723"/>
    </source>
</evidence>
<keyword evidence="2" id="KW-0170">Cobalt</keyword>
<dbReference type="GO" id="GO:0046872">
    <property type="term" value="F:metal ion binding"/>
    <property type="evidence" value="ECO:0007669"/>
    <property type="project" value="UniProtKB-KW"/>
</dbReference>
<dbReference type="GO" id="GO:0031419">
    <property type="term" value="F:cobalamin binding"/>
    <property type="evidence" value="ECO:0007669"/>
    <property type="project" value="InterPro"/>
</dbReference>
<dbReference type="InterPro" id="IPR006158">
    <property type="entry name" value="Cobalamin-bd"/>
</dbReference>
<dbReference type="InterPro" id="IPR003759">
    <property type="entry name" value="Cbl-bd_cap"/>
</dbReference>
<dbReference type="SUPFAM" id="SSF52242">
    <property type="entry name" value="Cobalamin (vitamin B12)-binding domain"/>
    <property type="match status" value="1"/>
</dbReference>
<dbReference type="GO" id="GO:0050667">
    <property type="term" value="P:homocysteine metabolic process"/>
    <property type="evidence" value="ECO:0007669"/>
    <property type="project" value="TreeGrafter"/>
</dbReference>
<dbReference type="InterPro" id="IPR050554">
    <property type="entry name" value="Met_Synthase/Corrinoid"/>
</dbReference>
<proteinExistence type="predicted"/>
<dbReference type="GO" id="GO:0008705">
    <property type="term" value="F:methionine synthase activity"/>
    <property type="evidence" value="ECO:0007669"/>
    <property type="project" value="TreeGrafter"/>
</dbReference>
<dbReference type="PROSITE" id="PS51332">
    <property type="entry name" value="B12_BINDING"/>
    <property type="match status" value="1"/>
</dbReference>
<accession>A0A6S6XQW4</accession>
<gene>
    <name evidence="3" type="ORF">DENOEST_1156</name>
</gene>
<protein>
    <recommendedName>
        <fullName evidence="5">Cobalamin-binding protein</fullName>
    </recommendedName>
</protein>
<evidence type="ECO:0000313" key="4">
    <source>
        <dbReference type="Proteomes" id="UP000515733"/>
    </source>
</evidence>
<dbReference type="GO" id="GO:0005829">
    <property type="term" value="C:cytosol"/>
    <property type="evidence" value="ECO:0007669"/>
    <property type="project" value="TreeGrafter"/>
</dbReference>
<dbReference type="OrthoDB" id="9803687at2"/>
<dbReference type="GO" id="GO:0046653">
    <property type="term" value="P:tetrahydrofolate metabolic process"/>
    <property type="evidence" value="ECO:0007669"/>
    <property type="project" value="TreeGrafter"/>
</dbReference>
<dbReference type="RefSeq" id="WP_145772130.1">
    <property type="nucleotide sequence ID" value="NZ_LR778301.1"/>
</dbReference>